<dbReference type="Proteomes" id="UP000248330">
    <property type="component" value="Unassembled WGS sequence"/>
</dbReference>
<evidence type="ECO:0000313" key="2">
    <source>
        <dbReference type="Proteomes" id="UP000248330"/>
    </source>
</evidence>
<dbReference type="RefSeq" id="WP_211307321.1">
    <property type="nucleotide sequence ID" value="NZ_CAWNXA010000006.1"/>
</dbReference>
<dbReference type="SUPFAM" id="SSF143880">
    <property type="entry name" value="NE0471 N-terminal domain-like"/>
    <property type="match status" value="1"/>
</dbReference>
<dbReference type="Gene3D" id="3.30.2020.10">
    <property type="entry name" value="NE0471-like N-terminal domain"/>
    <property type="match status" value="1"/>
</dbReference>
<dbReference type="InterPro" id="IPR036782">
    <property type="entry name" value="NE0471-like_N"/>
</dbReference>
<keyword evidence="2" id="KW-1185">Reference proteome</keyword>
<reference evidence="1 2" key="1">
    <citation type="submission" date="2018-04" db="EMBL/GenBank/DDBJ databases">
        <title>Genomic Encyclopedia of Type Strains, Phase IV (KMG-IV): sequencing the most valuable type-strain genomes for metagenomic binning, comparative biology and taxonomic classification.</title>
        <authorList>
            <person name="Goeker M."/>
        </authorList>
    </citation>
    <scope>NUCLEOTIDE SEQUENCE [LARGE SCALE GENOMIC DNA]</scope>
    <source>
        <strain evidence="1 2">DSM 104150</strain>
    </source>
</reference>
<comment type="caution">
    <text evidence="1">The sequence shown here is derived from an EMBL/GenBank/DDBJ whole genome shotgun (WGS) entry which is preliminary data.</text>
</comment>
<dbReference type="EMBL" id="QICN01000006">
    <property type="protein sequence ID" value="PXV67247.1"/>
    <property type="molecule type" value="Genomic_DNA"/>
</dbReference>
<name>A0A318ECP8_9GAMM</name>
<proteinExistence type="predicted"/>
<dbReference type="InterPro" id="IPR018841">
    <property type="entry name" value="DUF2442"/>
</dbReference>
<dbReference type="AlphaFoldDB" id="A0A318ECP8"/>
<gene>
    <name evidence="1" type="ORF">C8D93_106225</name>
</gene>
<accession>A0A318ECP8</accession>
<protein>
    <submittedName>
        <fullName evidence="1">Uncharacterized protein DUF2442</fullName>
    </submittedName>
</protein>
<evidence type="ECO:0000313" key="1">
    <source>
        <dbReference type="EMBL" id="PXV67247.1"/>
    </source>
</evidence>
<sequence length="90" mass="10106">MPAAPWRVRRVEVLPDFELKVEFNDGLSGTVRMRRLVQSQEAGEFRRLADPTLFSQVGVELGVVTWPGGLDLAPDAMHDSIAQRGEFEPR</sequence>
<organism evidence="1 2">
    <name type="scientific">Sinimarinibacterium flocculans</name>
    <dbReference type="NCBI Taxonomy" id="985250"/>
    <lineage>
        <taxon>Bacteria</taxon>
        <taxon>Pseudomonadati</taxon>
        <taxon>Pseudomonadota</taxon>
        <taxon>Gammaproteobacteria</taxon>
        <taxon>Nevskiales</taxon>
        <taxon>Nevskiaceae</taxon>
        <taxon>Sinimarinibacterium</taxon>
    </lineage>
</organism>
<dbReference type="Pfam" id="PF10387">
    <property type="entry name" value="DUF2442"/>
    <property type="match status" value="1"/>
</dbReference>